<sequence>MKNIVPVPRVKASADGGGVVSHAGMGMLRMIGFGGHRALAHAEISTFRYRVLNVAARLTRTARQRHLRIDATTGKALLGNIIQANTKPQTTFTANLG</sequence>
<dbReference type="STRING" id="1927124.BST13_02920"/>
<accession>A0A1X0BA66</accession>
<dbReference type="OrthoDB" id="3254802at2"/>
<evidence type="ECO:0000313" key="2">
    <source>
        <dbReference type="Proteomes" id="UP000192448"/>
    </source>
</evidence>
<organism evidence="1 2">
    <name type="scientific">Mycobacterium aquaticum</name>
    <dbReference type="NCBI Taxonomy" id="1927124"/>
    <lineage>
        <taxon>Bacteria</taxon>
        <taxon>Bacillati</taxon>
        <taxon>Actinomycetota</taxon>
        <taxon>Actinomycetes</taxon>
        <taxon>Mycobacteriales</taxon>
        <taxon>Mycobacteriaceae</taxon>
        <taxon>Mycobacterium</taxon>
    </lineage>
</organism>
<dbReference type="AlphaFoldDB" id="A0A1X0BA66"/>
<comment type="caution">
    <text evidence="1">The sequence shown here is derived from an EMBL/GenBank/DDBJ whole genome shotgun (WGS) entry which is preliminary data.</text>
</comment>
<reference evidence="1 2" key="1">
    <citation type="submission" date="2017-02" db="EMBL/GenBank/DDBJ databases">
        <title>The new phylogeny of genus Mycobacterium.</title>
        <authorList>
            <person name="Tortoli E."/>
            <person name="Trovato A."/>
            <person name="Cirillo D.M."/>
        </authorList>
    </citation>
    <scope>NUCLEOTIDE SEQUENCE [LARGE SCALE GENOMIC DNA]</scope>
    <source>
        <strain evidence="1 2">RW6</strain>
    </source>
</reference>
<dbReference type="EMBL" id="MVHF01000002">
    <property type="protein sequence ID" value="ORA39232.1"/>
    <property type="molecule type" value="Genomic_DNA"/>
</dbReference>
<proteinExistence type="predicted"/>
<keyword evidence="2" id="KW-1185">Reference proteome</keyword>
<protein>
    <submittedName>
        <fullName evidence="1">Uncharacterized protein</fullName>
    </submittedName>
</protein>
<name>A0A1X0BA66_9MYCO</name>
<evidence type="ECO:0000313" key="1">
    <source>
        <dbReference type="EMBL" id="ORA39232.1"/>
    </source>
</evidence>
<dbReference type="Proteomes" id="UP000192448">
    <property type="component" value="Unassembled WGS sequence"/>
</dbReference>
<gene>
    <name evidence="1" type="ORF">BST13_02920</name>
</gene>